<comment type="caution">
    <text evidence="12">The sequence shown here is derived from an EMBL/GenBank/DDBJ whole genome shotgun (WGS) entry which is preliminary data.</text>
</comment>
<name>A0A4R2P3V8_9BACL</name>
<feature type="binding site" evidence="10">
    <location>
        <position position="165"/>
    </location>
    <ligand>
        <name>substrate</name>
    </ligand>
</feature>
<keyword evidence="13" id="KW-1185">Reference proteome</keyword>
<evidence type="ECO:0000256" key="5">
    <source>
        <dbReference type="ARBA" id="ARBA00023001"/>
    </source>
</evidence>
<feature type="active site" description="Nucleophile" evidence="9">
    <location>
        <position position="353"/>
    </location>
</feature>
<comment type="catalytic activity">
    <reaction evidence="1 11">
        <text>Hydrolysis of terminal, non-reducing beta-D-glucosyl residues with release of beta-D-glucose.</text>
        <dbReference type="EC" id="3.2.1.21"/>
    </reaction>
</comment>
<dbReference type="PROSITE" id="PS00653">
    <property type="entry name" value="GLYCOSYL_HYDROL_F1_2"/>
    <property type="match status" value="1"/>
</dbReference>
<feature type="binding site" evidence="10">
    <location>
        <position position="296"/>
    </location>
    <ligand>
        <name>substrate</name>
    </ligand>
</feature>
<dbReference type="PRINTS" id="PR00131">
    <property type="entry name" value="GLHYDRLASE1"/>
</dbReference>
<dbReference type="NCBIfam" id="TIGR03356">
    <property type="entry name" value="BGL"/>
    <property type="match status" value="1"/>
</dbReference>
<dbReference type="RefSeq" id="WP_132745817.1">
    <property type="nucleotide sequence ID" value="NZ_SLXK01000010.1"/>
</dbReference>
<comment type="similarity">
    <text evidence="2 11">Belongs to the glycosyl hydrolase 1 family.</text>
</comment>
<dbReference type="SUPFAM" id="SSF51445">
    <property type="entry name" value="(Trans)glycosidases"/>
    <property type="match status" value="1"/>
</dbReference>
<evidence type="ECO:0000256" key="9">
    <source>
        <dbReference type="PIRSR" id="PIRSR617736-1"/>
    </source>
</evidence>
<evidence type="ECO:0000256" key="4">
    <source>
        <dbReference type="ARBA" id="ARBA00022801"/>
    </source>
</evidence>
<evidence type="ECO:0000313" key="12">
    <source>
        <dbReference type="EMBL" id="TCP29460.1"/>
    </source>
</evidence>
<feature type="binding site" evidence="10">
    <location>
        <position position="121"/>
    </location>
    <ligand>
        <name>substrate</name>
    </ligand>
</feature>
<evidence type="ECO:0000256" key="11">
    <source>
        <dbReference type="RuleBase" id="RU361175"/>
    </source>
</evidence>
<sequence>MAIITFPKDFRFGASTASYQIEGAYNEDGRGMSIWDTYSRIPGKVRNGDNGDVACDSYHRMDEDIALLKELGVNTYRFSIAWPRIFPEGKGEVNPQGIEHYHLFIDRLLENGIEPMVTIYHWDLPQALQDNGGWKNRQTIDAFADYADLLFHEYGDKVKYWLTINEPWCASFLGHFSGEQAPGEQNLQSALDVAHHLLIAHGKAVRKFRMRDIKGQIGFAPNVTWYEPYSSKQEDRDACKRLSGWFMEWFFGPVFKGSYPQYLVDWFAEKGAHVTIQDGDMEMISEPIDLLGINYYTGTVARYKENKGLFDCEHVDIGYDHTDIGFKIFPEGFYQVLLDIKKKYGDIPICITENGACYNDEPVEGRVKDDLRIKYYNQHLIEVNRAINSGVNVKGYCTWSLLDNFEWAYGYSKRFGLVHVNYNTLARTKKDSFYWYGKLAKNHWFEV</sequence>
<dbReference type="GO" id="GO:0008422">
    <property type="term" value="F:beta-glucosidase activity"/>
    <property type="evidence" value="ECO:0007669"/>
    <property type="project" value="UniProtKB-EC"/>
</dbReference>
<evidence type="ECO:0000256" key="3">
    <source>
        <dbReference type="ARBA" id="ARBA00012744"/>
    </source>
</evidence>
<dbReference type="Pfam" id="PF00232">
    <property type="entry name" value="Glyco_hydro_1"/>
    <property type="match status" value="1"/>
</dbReference>
<evidence type="ECO:0000256" key="8">
    <source>
        <dbReference type="ARBA" id="ARBA00023326"/>
    </source>
</evidence>
<dbReference type="GO" id="GO:0030245">
    <property type="term" value="P:cellulose catabolic process"/>
    <property type="evidence" value="ECO:0007669"/>
    <property type="project" value="UniProtKB-KW"/>
</dbReference>
<dbReference type="OrthoDB" id="9765195at2"/>
<evidence type="ECO:0000256" key="10">
    <source>
        <dbReference type="PIRSR" id="PIRSR617736-2"/>
    </source>
</evidence>
<evidence type="ECO:0000256" key="1">
    <source>
        <dbReference type="ARBA" id="ARBA00000448"/>
    </source>
</evidence>
<dbReference type="EC" id="3.2.1.21" evidence="3 11"/>
<accession>A0A4R2P3V8</accession>
<proteinExistence type="inferred from homology"/>
<dbReference type="AlphaFoldDB" id="A0A4R2P3V8"/>
<dbReference type="InterPro" id="IPR001360">
    <property type="entry name" value="Glyco_hydro_1"/>
</dbReference>
<keyword evidence="6" id="KW-0119">Carbohydrate metabolism</keyword>
<dbReference type="PANTHER" id="PTHR10353:SF36">
    <property type="entry name" value="LP05116P"/>
    <property type="match status" value="1"/>
</dbReference>
<organism evidence="12 13">
    <name type="scientific">Scopulibacillus darangshiensis</name>
    <dbReference type="NCBI Taxonomy" id="442528"/>
    <lineage>
        <taxon>Bacteria</taxon>
        <taxon>Bacillati</taxon>
        <taxon>Bacillota</taxon>
        <taxon>Bacilli</taxon>
        <taxon>Bacillales</taxon>
        <taxon>Sporolactobacillaceae</taxon>
        <taxon>Scopulibacillus</taxon>
    </lineage>
</organism>
<evidence type="ECO:0000256" key="7">
    <source>
        <dbReference type="ARBA" id="ARBA00023295"/>
    </source>
</evidence>
<keyword evidence="5" id="KW-0136">Cellulose degradation</keyword>
<dbReference type="FunFam" id="3.20.20.80:FF:000004">
    <property type="entry name" value="Beta-glucosidase 6-phospho-beta-glucosidase"/>
    <property type="match status" value="1"/>
</dbReference>
<dbReference type="InterPro" id="IPR033132">
    <property type="entry name" value="GH_1_N_CS"/>
</dbReference>
<evidence type="ECO:0000256" key="2">
    <source>
        <dbReference type="ARBA" id="ARBA00010838"/>
    </source>
</evidence>
<feature type="active site" description="Proton donor" evidence="9">
    <location>
        <position position="166"/>
    </location>
</feature>
<keyword evidence="8" id="KW-0624">Polysaccharide degradation</keyword>
<dbReference type="InterPro" id="IPR017736">
    <property type="entry name" value="Glyco_hydro_1_beta-glucosidase"/>
</dbReference>
<dbReference type="GO" id="GO:0005829">
    <property type="term" value="C:cytosol"/>
    <property type="evidence" value="ECO:0007669"/>
    <property type="project" value="TreeGrafter"/>
</dbReference>
<feature type="binding site" evidence="10">
    <location>
        <begin position="406"/>
        <end position="407"/>
    </location>
    <ligand>
        <name>substrate</name>
    </ligand>
</feature>
<reference evidence="12 13" key="1">
    <citation type="submission" date="2019-03" db="EMBL/GenBank/DDBJ databases">
        <title>Genomic Encyclopedia of Type Strains, Phase IV (KMG-IV): sequencing the most valuable type-strain genomes for metagenomic binning, comparative biology and taxonomic classification.</title>
        <authorList>
            <person name="Goeker M."/>
        </authorList>
    </citation>
    <scope>NUCLEOTIDE SEQUENCE [LARGE SCALE GENOMIC DNA]</scope>
    <source>
        <strain evidence="12 13">DSM 19377</strain>
    </source>
</reference>
<protein>
    <recommendedName>
        <fullName evidence="3 11">Beta-glucosidase</fullName>
        <ecNumber evidence="3 11">3.2.1.21</ecNumber>
    </recommendedName>
</protein>
<feature type="binding site" evidence="10">
    <location>
        <position position="399"/>
    </location>
    <ligand>
        <name>substrate</name>
    </ligand>
</feature>
<evidence type="ECO:0000256" key="6">
    <source>
        <dbReference type="ARBA" id="ARBA00023277"/>
    </source>
</evidence>
<dbReference type="InterPro" id="IPR017853">
    <property type="entry name" value="GH"/>
</dbReference>
<keyword evidence="7 11" id="KW-0326">Glycosidase</keyword>
<dbReference type="Proteomes" id="UP000295416">
    <property type="component" value="Unassembled WGS sequence"/>
</dbReference>
<dbReference type="EMBL" id="SLXK01000010">
    <property type="protein sequence ID" value="TCP29460.1"/>
    <property type="molecule type" value="Genomic_DNA"/>
</dbReference>
<gene>
    <name evidence="12" type="ORF">EV207_11081</name>
</gene>
<dbReference type="PANTHER" id="PTHR10353">
    <property type="entry name" value="GLYCOSYL HYDROLASE"/>
    <property type="match status" value="1"/>
</dbReference>
<keyword evidence="4 11" id="KW-0378">Hydrolase</keyword>
<evidence type="ECO:0000313" key="13">
    <source>
        <dbReference type="Proteomes" id="UP000295416"/>
    </source>
</evidence>
<feature type="binding site" evidence="10">
    <location>
        <position position="20"/>
    </location>
    <ligand>
        <name>substrate</name>
    </ligand>
</feature>
<dbReference type="Gene3D" id="3.20.20.80">
    <property type="entry name" value="Glycosidases"/>
    <property type="match status" value="1"/>
</dbReference>